<reference evidence="2 3" key="1">
    <citation type="submission" date="2016-10" db="EMBL/GenBank/DDBJ databases">
        <authorList>
            <person name="Cai Z."/>
        </authorList>
    </citation>
    <scope>NUCLEOTIDE SEQUENCE [LARGE SCALE GENOMIC DNA]</scope>
    <source>
        <strain evidence="2 3">CGMCC 1.10826</strain>
    </source>
</reference>
<dbReference type="Pfam" id="PF00903">
    <property type="entry name" value="Glyoxalase"/>
    <property type="match status" value="1"/>
</dbReference>
<protein>
    <recommendedName>
        <fullName evidence="1">VOC domain-containing protein</fullName>
    </recommendedName>
</protein>
<accession>A0A2Y8ZX72</accession>
<sequence>MTTTLFESSTAFAGFSVDDVDAATRFYRDTLGLTVSEPVQPGVVFIDLPGGARVLAYEKPNHTPATFTILNFPVTDLEAAVTELARRGVTFERYAGTQMETDEQGIFRGGGPLIAWFTDPAGNVISVMEDA</sequence>
<dbReference type="EMBL" id="UETB01000001">
    <property type="protein sequence ID" value="SSA36664.1"/>
    <property type="molecule type" value="Genomic_DNA"/>
</dbReference>
<name>A0A2Y8ZX72_9MICO</name>
<dbReference type="RefSeq" id="WP_373681216.1">
    <property type="nucleotide sequence ID" value="NZ_QKLZ01000001.1"/>
</dbReference>
<dbReference type="InterPro" id="IPR029068">
    <property type="entry name" value="Glyas_Bleomycin-R_OHBP_Dase"/>
</dbReference>
<evidence type="ECO:0000259" key="1">
    <source>
        <dbReference type="PROSITE" id="PS51819"/>
    </source>
</evidence>
<evidence type="ECO:0000313" key="3">
    <source>
        <dbReference type="Proteomes" id="UP000250222"/>
    </source>
</evidence>
<proteinExistence type="predicted"/>
<dbReference type="AlphaFoldDB" id="A0A2Y8ZX72"/>
<dbReference type="InterPro" id="IPR004360">
    <property type="entry name" value="Glyas_Fos-R_dOase_dom"/>
</dbReference>
<evidence type="ECO:0000313" key="2">
    <source>
        <dbReference type="EMBL" id="SSA36664.1"/>
    </source>
</evidence>
<keyword evidence="3" id="KW-1185">Reference proteome</keyword>
<dbReference type="SUPFAM" id="SSF54593">
    <property type="entry name" value="Glyoxalase/Bleomycin resistance protein/Dihydroxybiphenyl dioxygenase"/>
    <property type="match status" value="1"/>
</dbReference>
<gene>
    <name evidence="2" type="ORF">SAMN05216184_101326</name>
</gene>
<dbReference type="Gene3D" id="3.10.180.10">
    <property type="entry name" value="2,3-Dihydroxybiphenyl 1,2-Dioxygenase, domain 1"/>
    <property type="match status" value="1"/>
</dbReference>
<dbReference type="Proteomes" id="UP000250222">
    <property type="component" value="Unassembled WGS sequence"/>
</dbReference>
<feature type="domain" description="VOC" evidence="1">
    <location>
        <begin position="9"/>
        <end position="130"/>
    </location>
</feature>
<organism evidence="2 3">
    <name type="scientific">Georgenia satyanarayanai</name>
    <dbReference type="NCBI Taxonomy" id="860221"/>
    <lineage>
        <taxon>Bacteria</taxon>
        <taxon>Bacillati</taxon>
        <taxon>Actinomycetota</taxon>
        <taxon>Actinomycetes</taxon>
        <taxon>Micrococcales</taxon>
        <taxon>Bogoriellaceae</taxon>
        <taxon>Georgenia</taxon>
    </lineage>
</organism>
<dbReference type="PROSITE" id="PS51819">
    <property type="entry name" value="VOC"/>
    <property type="match status" value="1"/>
</dbReference>
<dbReference type="InterPro" id="IPR037523">
    <property type="entry name" value="VOC_core"/>
</dbReference>